<evidence type="ECO:0008006" key="2">
    <source>
        <dbReference type="Google" id="ProtNLM"/>
    </source>
</evidence>
<dbReference type="AlphaFoldDB" id="A0A382MWX0"/>
<protein>
    <recommendedName>
        <fullName evidence="2">Methyltransferase type 11 domain-containing protein</fullName>
    </recommendedName>
</protein>
<gene>
    <name evidence="1" type="ORF">METZ01_LOCUS305692</name>
</gene>
<name>A0A382MWX0_9ZZZZ</name>
<proteinExistence type="predicted"/>
<dbReference type="Gene3D" id="3.40.50.150">
    <property type="entry name" value="Vaccinia Virus protein VP39"/>
    <property type="match status" value="1"/>
</dbReference>
<reference evidence="1" key="1">
    <citation type="submission" date="2018-05" db="EMBL/GenBank/DDBJ databases">
        <authorList>
            <person name="Lanie J.A."/>
            <person name="Ng W.-L."/>
            <person name="Kazmierczak K.M."/>
            <person name="Andrzejewski T.M."/>
            <person name="Davidsen T.M."/>
            <person name="Wayne K.J."/>
            <person name="Tettelin H."/>
            <person name="Glass J.I."/>
            <person name="Rusch D."/>
            <person name="Podicherti R."/>
            <person name="Tsui H.-C.T."/>
            <person name="Winkler M.E."/>
        </authorList>
    </citation>
    <scope>NUCLEOTIDE SEQUENCE</scope>
</reference>
<organism evidence="1">
    <name type="scientific">marine metagenome</name>
    <dbReference type="NCBI Taxonomy" id="408172"/>
    <lineage>
        <taxon>unclassified sequences</taxon>
        <taxon>metagenomes</taxon>
        <taxon>ecological metagenomes</taxon>
    </lineage>
</organism>
<accession>A0A382MWX0</accession>
<dbReference type="EMBL" id="UINC01096173">
    <property type="protein sequence ID" value="SVC52838.1"/>
    <property type="molecule type" value="Genomic_DNA"/>
</dbReference>
<dbReference type="InterPro" id="IPR029063">
    <property type="entry name" value="SAM-dependent_MTases_sf"/>
</dbReference>
<evidence type="ECO:0000313" key="1">
    <source>
        <dbReference type="EMBL" id="SVC52838.1"/>
    </source>
</evidence>
<sequence length="130" mass="14773">MIETLPILLKPNGKFVFSIIHPAFNSPPGMKMAEERLTSGGRTERSFSLSISRYKTAAIYKSVAMESQPELQLIFHRSISDIFNVCFDSGLILDGIEEPVFDGKVESSDFLTWFNFDDIPPVLIARMRRR</sequence>